<keyword evidence="1" id="KW-0732">Signal</keyword>
<dbReference type="SUPFAM" id="SSF48317">
    <property type="entry name" value="Acid phosphatase/Vanadium-dependent haloperoxidase"/>
    <property type="match status" value="1"/>
</dbReference>
<feature type="chain" id="PRO_5046111748" evidence="1">
    <location>
        <begin position="28"/>
        <end position="407"/>
    </location>
</feature>
<dbReference type="CDD" id="cd03398">
    <property type="entry name" value="PAP2_haloperoxidase"/>
    <property type="match status" value="1"/>
</dbReference>
<feature type="signal peptide" evidence="1">
    <location>
        <begin position="1"/>
        <end position="27"/>
    </location>
</feature>
<protein>
    <submittedName>
        <fullName evidence="2">Vanadium-dependent haloperoxidase</fullName>
    </submittedName>
</protein>
<dbReference type="PANTHER" id="PTHR34599">
    <property type="entry name" value="PEROXIDASE-RELATED"/>
    <property type="match status" value="1"/>
</dbReference>
<dbReference type="EMBL" id="JAHZSS010000005">
    <property type="protein sequence ID" value="MBW8190557.1"/>
    <property type="molecule type" value="Genomic_DNA"/>
</dbReference>
<sequence>MINIKLRAAQVIKALVVSLAIHSSAVADPIVDWNGHALQIVSDAKLSPGAGHKVLAIVHVSMYQATNAISQKYPPNELSVTSNPQASIDAAIASAAYVSLLSNIPDKRSDIESIYKTMLSTIANGKAKNSGVALGELAANKVFAHRAHDNVPKESYRPHTSPGKYVPTTMPAAPTWAQRQPWLLRNASQFRSEPPPDLASDTWLRDFNEVKAIGEKNSAVRSPEQTAIAYFWQATLPPLYHGIIRSVATQPHRDVTQNARLFAAVTTGIDDAVIAVFDGKYHYNFWRPITAIRNADIDGHPKTLRAASWAPLIPTPMHPEYPCAHCTVAATLGNIIKADVAEQSMPRLTTTSATANGTSRSWTSVDEFIQEVSDARIYDGVHYRSSTEAGNLLGEKVAAITVQYYYP</sequence>
<dbReference type="PANTHER" id="PTHR34599:SF1">
    <property type="entry name" value="PHOSPHATIDIC ACID PHOSPHATASE TYPE 2_HALOPEROXIDASE DOMAIN-CONTAINING PROTEIN"/>
    <property type="match status" value="1"/>
</dbReference>
<gene>
    <name evidence="2" type="ORF">K0504_05865</name>
</gene>
<evidence type="ECO:0000256" key="1">
    <source>
        <dbReference type="SAM" id="SignalP"/>
    </source>
</evidence>
<dbReference type="InterPro" id="IPR052559">
    <property type="entry name" value="V-haloperoxidase"/>
</dbReference>
<evidence type="ECO:0000313" key="2">
    <source>
        <dbReference type="EMBL" id="MBW8190557.1"/>
    </source>
</evidence>
<organism evidence="2 3">
    <name type="scientific">Neiella holothuriorum</name>
    <dbReference type="NCBI Taxonomy" id="2870530"/>
    <lineage>
        <taxon>Bacteria</taxon>
        <taxon>Pseudomonadati</taxon>
        <taxon>Pseudomonadota</taxon>
        <taxon>Gammaproteobacteria</taxon>
        <taxon>Alteromonadales</taxon>
        <taxon>Echinimonadaceae</taxon>
        <taxon>Neiella</taxon>
    </lineage>
</organism>
<evidence type="ECO:0000313" key="3">
    <source>
        <dbReference type="Proteomes" id="UP001166251"/>
    </source>
</evidence>
<reference evidence="2" key="1">
    <citation type="submission" date="2021-07" db="EMBL/GenBank/DDBJ databases">
        <title>Neiella marina sp. nov., isolated from the intestinal content of sea cucumber Apostichopus japonicus.</title>
        <authorList>
            <person name="Bai X."/>
        </authorList>
    </citation>
    <scope>NUCLEOTIDE SEQUENCE</scope>
    <source>
        <strain evidence="2">126</strain>
    </source>
</reference>
<dbReference type="InterPro" id="IPR036938">
    <property type="entry name" value="PAP2/HPO_sf"/>
</dbReference>
<dbReference type="Proteomes" id="UP001166251">
    <property type="component" value="Unassembled WGS sequence"/>
</dbReference>
<dbReference type="RefSeq" id="WP_220103247.1">
    <property type="nucleotide sequence ID" value="NZ_JAHZSS010000005.1"/>
</dbReference>
<keyword evidence="3" id="KW-1185">Reference proteome</keyword>
<dbReference type="Gene3D" id="1.10.606.20">
    <property type="match status" value="1"/>
</dbReference>
<comment type="caution">
    <text evidence="2">The sequence shown here is derived from an EMBL/GenBank/DDBJ whole genome shotgun (WGS) entry which is preliminary data.</text>
</comment>
<accession>A0ABS7EDZ9</accession>
<proteinExistence type="predicted"/>
<name>A0ABS7EDZ9_9GAMM</name>